<organism evidence="1 2">
    <name type="scientific">Protea cynaroides</name>
    <dbReference type="NCBI Taxonomy" id="273540"/>
    <lineage>
        <taxon>Eukaryota</taxon>
        <taxon>Viridiplantae</taxon>
        <taxon>Streptophyta</taxon>
        <taxon>Embryophyta</taxon>
        <taxon>Tracheophyta</taxon>
        <taxon>Spermatophyta</taxon>
        <taxon>Magnoliopsida</taxon>
        <taxon>Proteales</taxon>
        <taxon>Proteaceae</taxon>
        <taxon>Protea</taxon>
    </lineage>
</organism>
<proteinExistence type="predicted"/>
<protein>
    <submittedName>
        <fullName evidence="1">Uncharacterized protein</fullName>
    </submittedName>
</protein>
<name>A0A9Q0KV88_9MAGN</name>
<dbReference type="AlphaFoldDB" id="A0A9Q0KV88"/>
<dbReference type="Proteomes" id="UP001141806">
    <property type="component" value="Unassembled WGS sequence"/>
</dbReference>
<evidence type="ECO:0000313" key="1">
    <source>
        <dbReference type="EMBL" id="KAJ4977360.1"/>
    </source>
</evidence>
<sequence length="159" mass="18333">MMLYDVFTLSAWTSVGTTFLVESLFGKLKFLFSRFELFLGLIQNLFGELKLLDLLFKYPQLVFSTYAKMSHLIVKLVKLDDALVQTFSYNSDFQKVGMIFVPSILRSLSSKPQLTHFLGLICLKLIQSYSNNVPFFFDLRELSVQLFISCRNVGPFLKL</sequence>
<gene>
    <name evidence="1" type="ORF">NE237_002466</name>
</gene>
<reference evidence="1" key="1">
    <citation type="journal article" date="2023" name="Plant J.">
        <title>The genome of the king protea, Protea cynaroides.</title>
        <authorList>
            <person name="Chang J."/>
            <person name="Duong T.A."/>
            <person name="Schoeman C."/>
            <person name="Ma X."/>
            <person name="Roodt D."/>
            <person name="Barker N."/>
            <person name="Li Z."/>
            <person name="Van de Peer Y."/>
            <person name="Mizrachi E."/>
        </authorList>
    </citation>
    <scope>NUCLEOTIDE SEQUENCE</scope>
    <source>
        <tissue evidence="1">Young leaves</tissue>
    </source>
</reference>
<comment type="caution">
    <text evidence="1">The sequence shown here is derived from an EMBL/GenBank/DDBJ whole genome shotgun (WGS) entry which is preliminary data.</text>
</comment>
<keyword evidence="2" id="KW-1185">Reference proteome</keyword>
<evidence type="ECO:0000313" key="2">
    <source>
        <dbReference type="Proteomes" id="UP001141806"/>
    </source>
</evidence>
<dbReference type="EMBL" id="JAMYWD010000003">
    <property type="protein sequence ID" value="KAJ4977360.1"/>
    <property type="molecule type" value="Genomic_DNA"/>
</dbReference>
<accession>A0A9Q0KV88</accession>